<accession>A0A2V2YE91</accession>
<proteinExistence type="predicted"/>
<keyword evidence="2" id="KW-1185">Reference proteome</keyword>
<organism evidence="1 2">
    <name type="scientific">Paenibacillus cellulosilyticus</name>
    <dbReference type="NCBI Taxonomy" id="375489"/>
    <lineage>
        <taxon>Bacteria</taxon>
        <taxon>Bacillati</taxon>
        <taxon>Bacillota</taxon>
        <taxon>Bacilli</taxon>
        <taxon>Bacillales</taxon>
        <taxon>Paenibacillaceae</taxon>
        <taxon>Paenibacillus</taxon>
    </lineage>
</organism>
<dbReference type="EMBL" id="QGTQ01000041">
    <property type="protein sequence ID" value="PWV90615.1"/>
    <property type="molecule type" value="Genomic_DNA"/>
</dbReference>
<dbReference type="AlphaFoldDB" id="A0A2V2YE91"/>
<name>A0A2V2YE91_9BACL</name>
<reference evidence="1 2" key="1">
    <citation type="submission" date="2018-05" db="EMBL/GenBank/DDBJ databases">
        <title>Genomic Encyclopedia of Type Strains, Phase III (KMG-III): the genomes of soil and plant-associated and newly described type strains.</title>
        <authorList>
            <person name="Whitman W."/>
        </authorList>
    </citation>
    <scope>NUCLEOTIDE SEQUENCE [LARGE SCALE GENOMIC DNA]</scope>
    <source>
        <strain evidence="1 2">CECT 5696</strain>
    </source>
</reference>
<gene>
    <name evidence="1" type="ORF">DFQ01_14128</name>
</gene>
<dbReference type="Proteomes" id="UP000246635">
    <property type="component" value="Unassembled WGS sequence"/>
</dbReference>
<protein>
    <submittedName>
        <fullName evidence="1">Uncharacterized protein</fullName>
    </submittedName>
</protein>
<evidence type="ECO:0000313" key="2">
    <source>
        <dbReference type="Proteomes" id="UP000246635"/>
    </source>
</evidence>
<comment type="caution">
    <text evidence="1">The sequence shown here is derived from an EMBL/GenBank/DDBJ whole genome shotgun (WGS) entry which is preliminary data.</text>
</comment>
<sequence>MNELYNEMLSNSYGDYFVILAYLKKEPKRFSLHLVKPKYKLGIISNGVGKA</sequence>
<evidence type="ECO:0000313" key="1">
    <source>
        <dbReference type="EMBL" id="PWV90615.1"/>
    </source>
</evidence>